<keyword evidence="2" id="KW-0810">Translation regulation</keyword>
<dbReference type="PIRSF" id="PIRSF037511">
    <property type="entry name" value="Transl_init_SUI1_pro"/>
    <property type="match status" value="1"/>
</dbReference>
<sequence length="141" mass="15670">MRNKNATVTSRITFDLLQNRLFLQKKLMSKKNQRPEGVVYSTNPNFQYTDNNEDNATTPSPSRQDLRVMLDKKQRGGKMVTLITGFVGADDDLKELGKQLKSKCGVGGTAKDGEILIQGDFRDKVLDMLIKAGYKAKKAGG</sequence>
<dbReference type="GO" id="GO:0002188">
    <property type="term" value="P:translation reinitiation"/>
    <property type="evidence" value="ECO:0007669"/>
    <property type="project" value="TreeGrafter"/>
</dbReference>
<proteinExistence type="inferred from homology"/>
<evidence type="ECO:0000256" key="1">
    <source>
        <dbReference type="ARBA" id="ARBA00005422"/>
    </source>
</evidence>
<dbReference type="GO" id="GO:0001731">
    <property type="term" value="P:formation of translation preinitiation complex"/>
    <property type="evidence" value="ECO:0007669"/>
    <property type="project" value="TreeGrafter"/>
</dbReference>
<dbReference type="Proteomes" id="UP000249239">
    <property type="component" value="Unassembled WGS sequence"/>
</dbReference>
<evidence type="ECO:0000256" key="4">
    <source>
        <dbReference type="SAM" id="MobiDB-lite"/>
    </source>
</evidence>
<evidence type="ECO:0000313" key="7">
    <source>
        <dbReference type="Proteomes" id="UP000249239"/>
    </source>
</evidence>
<dbReference type="GO" id="GO:0003729">
    <property type="term" value="F:mRNA binding"/>
    <property type="evidence" value="ECO:0007669"/>
    <property type="project" value="TreeGrafter"/>
</dbReference>
<dbReference type="PROSITE" id="PS50296">
    <property type="entry name" value="SUI1"/>
    <property type="match status" value="1"/>
</dbReference>
<dbReference type="PANTHER" id="PTHR12789:SF0">
    <property type="entry name" value="DENSITY-REGULATED PROTEIN"/>
    <property type="match status" value="1"/>
</dbReference>
<dbReference type="EMBL" id="QKZK01000008">
    <property type="protein sequence ID" value="PZX17961.1"/>
    <property type="molecule type" value="Genomic_DNA"/>
</dbReference>
<gene>
    <name evidence="6" type="ORF">LX69_01377</name>
</gene>
<reference evidence="6 7" key="1">
    <citation type="submission" date="2018-06" db="EMBL/GenBank/DDBJ databases">
        <title>Genomic Encyclopedia of Archaeal and Bacterial Type Strains, Phase II (KMG-II): from individual species to whole genera.</title>
        <authorList>
            <person name="Goeker M."/>
        </authorList>
    </citation>
    <scope>NUCLEOTIDE SEQUENCE [LARGE SCALE GENOMIC DNA]</scope>
    <source>
        <strain evidence="6 7">DSM 6779</strain>
    </source>
</reference>
<comment type="similarity">
    <text evidence="1">Belongs to the SUI1 family.</text>
</comment>
<evidence type="ECO:0000313" key="6">
    <source>
        <dbReference type="EMBL" id="PZX17961.1"/>
    </source>
</evidence>
<keyword evidence="6" id="KW-0396">Initiation factor</keyword>
<protein>
    <submittedName>
        <fullName evidence="6">Translation initiation factor 1</fullName>
    </submittedName>
</protein>
<dbReference type="CDD" id="cd11567">
    <property type="entry name" value="YciH_like"/>
    <property type="match status" value="1"/>
</dbReference>
<feature type="region of interest" description="Disordered" evidence="4">
    <location>
        <begin position="33"/>
        <end position="64"/>
    </location>
</feature>
<dbReference type="InterPro" id="IPR036877">
    <property type="entry name" value="SUI1_dom_sf"/>
</dbReference>
<organism evidence="6 7">
    <name type="scientific">Breznakibacter xylanolyticus</name>
    <dbReference type="NCBI Taxonomy" id="990"/>
    <lineage>
        <taxon>Bacteria</taxon>
        <taxon>Pseudomonadati</taxon>
        <taxon>Bacteroidota</taxon>
        <taxon>Bacteroidia</taxon>
        <taxon>Marinilabiliales</taxon>
        <taxon>Marinilabiliaceae</taxon>
        <taxon>Breznakibacter</taxon>
    </lineage>
</organism>
<evidence type="ECO:0000256" key="2">
    <source>
        <dbReference type="ARBA" id="ARBA00022845"/>
    </source>
</evidence>
<evidence type="ECO:0000256" key="3">
    <source>
        <dbReference type="ARBA" id="ARBA00022917"/>
    </source>
</evidence>
<dbReference type="PANTHER" id="PTHR12789">
    <property type="entry name" value="DENSITY-REGULATED PROTEIN HOMOLOG"/>
    <property type="match status" value="1"/>
</dbReference>
<name>A0A2W7NC69_9BACT</name>
<keyword evidence="3" id="KW-0648">Protein biosynthesis</keyword>
<dbReference type="InterPro" id="IPR050318">
    <property type="entry name" value="DENR/SUI1_TIF"/>
</dbReference>
<comment type="caution">
    <text evidence="6">The sequence shown here is derived from an EMBL/GenBank/DDBJ whole genome shotgun (WGS) entry which is preliminary data.</text>
</comment>
<dbReference type="SUPFAM" id="SSF55159">
    <property type="entry name" value="eIF1-like"/>
    <property type="match status" value="1"/>
</dbReference>
<dbReference type="GO" id="GO:0006417">
    <property type="term" value="P:regulation of translation"/>
    <property type="evidence" value="ECO:0007669"/>
    <property type="project" value="UniProtKB-KW"/>
</dbReference>
<accession>A0A2W7NC69</accession>
<dbReference type="GO" id="GO:0003743">
    <property type="term" value="F:translation initiation factor activity"/>
    <property type="evidence" value="ECO:0007669"/>
    <property type="project" value="UniProtKB-KW"/>
</dbReference>
<keyword evidence="7" id="KW-1185">Reference proteome</keyword>
<dbReference type="Pfam" id="PF01253">
    <property type="entry name" value="SUI1"/>
    <property type="match status" value="1"/>
</dbReference>
<feature type="compositionally biased region" description="Polar residues" evidence="4">
    <location>
        <begin position="40"/>
        <end position="63"/>
    </location>
</feature>
<evidence type="ECO:0000259" key="5">
    <source>
        <dbReference type="PROSITE" id="PS50296"/>
    </source>
</evidence>
<feature type="domain" description="SUI1" evidence="5">
    <location>
        <begin position="67"/>
        <end position="133"/>
    </location>
</feature>
<dbReference type="InterPro" id="IPR001950">
    <property type="entry name" value="SUI1"/>
</dbReference>
<dbReference type="AlphaFoldDB" id="A0A2W7NC69"/>
<dbReference type="Gene3D" id="3.30.780.10">
    <property type="entry name" value="SUI1-like domain"/>
    <property type="match status" value="1"/>
</dbReference>
<dbReference type="InterPro" id="IPR005872">
    <property type="entry name" value="SUI1_arc_bac"/>
</dbReference>